<protein>
    <submittedName>
        <fullName evidence="1">Uncharacterized protein</fullName>
    </submittedName>
</protein>
<sequence>METDRGLISNPPFTIRFGDRRIDIYDDEVKELYQQLKKKFEYEEKLQHETKIDKLIRRSTTLGYVEYEDTLIPVGYKLISIKESNPKNGKSIHYYHYFKDSRGNFGFLIKNGMTKPFAKIGKIEDPNSILWKVLHVFPTTKSIPKSFFVNKGVVSNNQRIKAIIDVLLLEGYLREKRKPNSKIIHYLVTQKVNELEFENSIEPLKVQNSPTRTR</sequence>
<name>A0A7D5M974_9ARCH</name>
<proteinExistence type="predicted"/>
<organism evidence="1 2">
    <name type="scientific">Nitrosopumilus ureiphilus</name>
    <dbReference type="NCBI Taxonomy" id="1470067"/>
    <lineage>
        <taxon>Archaea</taxon>
        <taxon>Nitrososphaerota</taxon>
        <taxon>Nitrososphaeria</taxon>
        <taxon>Nitrosopumilales</taxon>
        <taxon>Nitrosopumilaceae</taxon>
        <taxon>Nitrosopumilus</taxon>
    </lineage>
</organism>
<dbReference type="GeneID" id="56068319"/>
<accession>A0A7D5M974</accession>
<dbReference type="EMBL" id="CP026995">
    <property type="protein sequence ID" value="QLH07268.1"/>
    <property type="molecule type" value="Genomic_DNA"/>
</dbReference>
<dbReference type="KEGG" id="nue:C5F50_09395"/>
<evidence type="ECO:0000313" key="2">
    <source>
        <dbReference type="Proteomes" id="UP000509478"/>
    </source>
</evidence>
<reference evidence="1 2" key="1">
    <citation type="submission" date="2018-02" db="EMBL/GenBank/DDBJ databases">
        <title>Complete genome of Nitrosopumilus ureaphilus PS0.</title>
        <authorList>
            <person name="Qin W."/>
            <person name="Zheng Y."/>
            <person name="Stahl D.A."/>
        </authorList>
    </citation>
    <scope>NUCLEOTIDE SEQUENCE [LARGE SCALE GENOMIC DNA]</scope>
    <source>
        <strain evidence="1 2">PS0</strain>
    </source>
</reference>
<keyword evidence="2" id="KW-1185">Reference proteome</keyword>
<gene>
    <name evidence="1" type="ORF">C5F50_09395</name>
</gene>
<evidence type="ECO:0000313" key="1">
    <source>
        <dbReference type="EMBL" id="QLH07268.1"/>
    </source>
</evidence>
<dbReference type="RefSeq" id="WP_179371140.1">
    <property type="nucleotide sequence ID" value="NZ_CP026995.1"/>
</dbReference>
<dbReference type="AlphaFoldDB" id="A0A7D5M974"/>
<dbReference type="Proteomes" id="UP000509478">
    <property type="component" value="Chromosome"/>
</dbReference>